<name>A0AA39GFJ2_SARSR</name>
<feature type="compositionally biased region" description="Basic and acidic residues" evidence="6">
    <location>
        <begin position="2235"/>
        <end position="2310"/>
    </location>
</feature>
<feature type="compositionally biased region" description="Basic and acidic residues" evidence="6">
    <location>
        <begin position="1693"/>
        <end position="1775"/>
    </location>
</feature>
<proteinExistence type="inferred from homology"/>
<comment type="caution">
    <text evidence="10">The sequence shown here is derived from an EMBL/GenBank/DDBJ whole genome shotgun (WGS) entry which is preliminary data.</text>
</comment>
<dbReference type="InterPro" id="IPR040007">
    <property type="entry name" value="Tho2"/>
</dbReference>
<feature type="compositionally biased region" description="Basic and acidic residues" evidence="6">
    <location>
        <begin position="1823"/>
        <end position="1835"/>
    </location>
</feature>
<dbReference type="PANTHER" id="PTHR21597">
    <property type="entry name" value="THO2 PROTEIN"/>
    <property type="match status" value="1"/>
</dbReference>
<evidence type="ECO:0000256" key="1">
    <source>
        <dbReference type="ARBA" id="ARBA00004123"/>
    </source>
</evidence>
<dbReference type="Pfam" id="PF11262">
    <property type="entry name" value="Tho2"/>
    <property type="match status" value="1"/>
</dbReference>
<protein>
    <recommendedName>
        <fullName evidence="3">THO complex subunit 2</fullName>
    </recommendedName>
</protein>
<evidence type="ECO:0000259" key="8">
    <source>
        <dbReference type="Pfam" id="PF11732"/>
    </source>
</evidence>
<dbReference type="InterPro" id="IPR021418">
    <property type="entry name" value="THO_THOC2_C"/>
</dbReference>
<evidence type="ECO:0000259" key="7">
    <source>
        <dbReference type="Pfam" id="PF11262"/>
    </source>
</evidence>
<reference evidence="10" key="1">
    <citation type="submission" date="2022-10" db="EMBL/GenBank/DDBJ databases">
        <title>Determination and structural analysis of whole genome sequence of Sarocladium strictum F4-1.</title>
        <authorList>
            <person name="Hu L."/>
            <person name="Jiang Y."/>
        </authorList>
    </citation>
    <scope>NUCLEOTIDE SEQUENCE</scope>
    <source>
        <strain evidence="10">F4-1</strain>
    </source>
</reference>
<feature type="region of interest" description="Disordered" evidence="6">
    <location>
        <begin position="663"/>
        <end position="688"/>
    </location>
</feature>
<feature type="compositionally biased region" description="Basic residues" evidence="6">
    <location>
        <begin position="41"/>
        <end position="50"/>
    </location>
</feature>
<evidence type="ECO:0000256" key="2">
    <source>
        <dbReference type="ARBA" id="ARBA00007857"/>
    </source>
</evidence>
<feature type="compositionally biased region" description="Basic residues" evidence="6">
    <location>
        <begin position="1"/>
        <end position="10"/>
    </location>
</feature>
<dbReference type="InterPro" id="IPR032302">
    <property type="entry name" value="THOC2_N"/>
</dbReference>
<dbReference type="GO" id="GO:0000445">
    <property type="term" value="C:THO complex part of transcription export complex"/>
    <property type="evidence" value="ECO:0007669"/>
    <property type="project" value="TreeGrafter"/>
</dbReference>
<dbReference type="GO" id="GO:0006406">
    <property type="term" value="P:mRNA export from nucleus"/>
    <property type="evidence" value="ECO:0007669"/>
    <property type="project" value="InterPro"/>
</dbReference>
<dbReference type="EMBL" id="JAPDFR010000005">
    <property type="protein sequence ID" value="KAK0386081.1"/>
    <property type="molecule type" value="Genomic_DNA"/>
</dbReference>
<feature type="compositionally biased region" description="Polar residues" evidence="6">
    <location>
        <begin position="1606"/>
        <end position="1623"/>
    </location>
</feature>
<organism evidence="10 11">
    <name type="scientific">Sarocladium strictum</name>
    <name type="common">Black bundle disease fungus</name>
    <name type="synonym">Acremonium strictum</name>
    <dbReference type="NCBI Taxonomy" id="5046"/>
    <lineage>
        <taxon>Eukaryota</taxon>
        <taxon>Fungi</taxon>
        <taxon>Dikarya</taxon>
        <taxon>Ascomycota</taxon>
        <taxon>Pezizomycotina</taxon>
        <taxon>Sordariomycetes</taxon>
        <taxon>Hypocreomycetidae</taxon>
        <taxon>Hypocreales</taxon>
        <taxon>Sarocladiaceae</taxon>
        <taxon>Sarocladium</taxon>
    </lineage>
</organism>
<feature type="domain" description="THO complex subunitTHOC2 C-terminal" evidence="7">
    <location>
        <begin position="1208"/>
        <end position="1543"/>
    </location>
</feature>
<feature type="region of interest" description="Disordered" evidence="6">
    <location>
        <begin position="1"/>
        <end position="126"/>
    </location>
</feature>
<feature type="compositionally biased region" description="Pro residues" evidence="6">
    <location>
        <begin position="2097"/>
        <end position="2109"/>
    </location>
</feature>
<feature type="compositionally biased region" description="Polar residues" evidence="6">
    <location>
        <begin position="2173"/>
        <end position="2185"/>
    </location>
</feature>
<feature type="compositionally biased region" description="Basic and acidic residues" evidence="6">
    <location>
        <begin position="2321"/>
        <end position="2330"/>
    </location>
</feature>
<keyword evidence="5" id="KW-0175">Coiled coil</keyword>
<gene>
    <name evidence="10" type="ORF">NLU13_5918</name>
</gene>
<keyword evidence="4" id="KW-0539">Nucleus</keyword>
<evidence type="ECO:0000313" key="10">
    <source>
        <dbReference type="EMBL" id="KAK0386081.1"/>
    </source>
</evidence>
<dbReference type="GO" id="GO:0006397">
    <property type="term" value="P:mRNA processing"/>
    <property type="evidence" value="ECO:0007669"/>
    <property type="project" value="InterPro"/>
</dbReference>
<dbReference type="Pfam" id="PF16134">
    <property type="entry name" value="THOC2_N"/>
    <property type="match status" value="1"/>
</dbReference>
<evidence type="ECO:0000256" key="4">
    <source>
        <dbReference type="ARBA" id="ARBA00023242"/>
    </source>
</evidence>
<comment type="subcellular location">
    <subcellularLocation>
        <location evidence="1">Nucleus</location>
    </subcellularLocation>
</comment>
<dbReference type="PANTHER" id="PTHR21597:SF0">
    <property type="entry name" value="THO COMPLEX SUBUNIT 2"/>
    <property type="match status" value="1"/>
</dbReference>
<feature type="compositionally biased region" description="Basic and acidic residues" evidence="6">
    <location>
        <begin position="594"/>
        <end position="603"/>
    </location>
</feature>
<evidence type="ECO:0000256" key="6">
    <source>
        <dbReference type="SAM" id="MobiDB-lite"/>
    </source>
</evidence>
<dbReference type="Proteomes" id="UP001175261">
    <property type="component" value="Unassembled WGS sequence"/>
</dbReference>
<evidence type="ECO:0000256" key="3">
    <source>
        <dbReference type="ARBA" id="ARBA00019596"/>
    </source>
</evidence>
<feature type="compositionally biased region" description="Low complexity" evidence="6">
    <location>
        <begin position="76"/>
        <end position="85"/>
    </location>
</feature>
<dbReference type="Pfam" id="PF11732">
    <property type="entry name" value="Thoc2"/>
    <property type="match status" value="1"/>
</dbReference>
<feature type="compositionally biased region" description="Pro residues" evidence="6">
    <location>
        <begin position="92"/>
        <end position="102"/>
    </location>
</feature>
<feature type="compositionally biased region" description="Basic and acidic residues" evidence="6">
    <location>
        <begin position="2158"/>
        <end position="2172"/>
    </location>
</feature>
<feature type="region of interest" description="Disordered" evidence="6">
    <location>
        <begin position="1561"/>
        <end position="2373"/>
    </location>
</feature>
<feature type="domain" description="THO complex subunit 2 N-terminal" evidence="9">
    <location>
        <begin position="134"/>
        <end position="866"/>
    </location>
</feature>
<feature type="domain" description="THO complex subunitTHOC2 N-terminal" evidence="8">
    <location>
        <begin position="868"/>
        <end position="943"/>
    </location>
</feature>
<evidence type="ECO:0000313" key="11">
    <source>
        <dbReference type="Proteomes" id="UP001175261"/>
    </source>
</evidence>
<feature type="compositionally biased region" description="Low complexity" evidence="6">
    <location>
        <begin position="1798"/>
        <end position="1814"/>
    </location>
</feature>
<feature type="compositionally biased region" description="Basic and acidic residues" evidence="6">
    <location>
        <begin position="1908"/>
        <end position="1936"/>
    </location>
</feature>
<feature type="compositionally biased region" description="Polar residues" evidence="6">
    <location>
        <begin position="1648"/>
        <end position="1664"/>
    </location>
</feature>
<feature type="coiled-coil region" evidence="5">
    <location>
        <begin position="1256"/>
        <end position="1283"/>
    </location>
</feature>
<comment type="similarity">
    <text evidence="2">Belongs to the THOC2 family.</text>
</comment>
<feature type="region of interest" description="Disordered" evidence="6">
    <location>
        <begin position="562"/>
        <end position="603"/>
    </location>
</feature>
<dbReference type="InterPro" id="IPR021726">
    <property type="entry name" value="THO_THOC2_N"/>
</dbReference>
<feature type="compositionally biased region" description="Basic and acidic residues" evidence="6">
    <location>
        <begin position="1403"/>
        <end position="1425"/>
    </location>
</feature>
<evidence type="ECO:0000256" key="5">
    <source>
        <dbReference type="SAM" id="Coils"/>
    </source>
</evidence>
<keyword evidence="11" id="KW-1185">Reference proteome</keyword>
<dbReference type="GO" id="GO:0003729">
    <property type="term" value="F:mRNA binding"/>
    <property type="evidence" value="ECO:0007669"/>
    <property type="project" value="TreeGrafter"/>
</dbReference>
<feature type="compositionally biased region" description="Basic and acidic residues" evidence="6">
    <location>
        <begin position="1786"/>
        <end position="1797"/>
    </location>
</feature>
<accession>A0AA39GFJ2</accession>
<feature type="region of interest" description="Disordered" evidence="6">
    <location>
        <begin position="1403"/>
        <end position="1427"/>
    </location>
</feature>
<feature type="compositionally biased region" description="Basic and acidic residues" evidence="6">
    <location>
        <begin position="2341"/>
        <end position="2358"/>
    </location>
</feature>
<sequence>MAPGGKRKRPDRPPSDAGRPSPHRPGDTALGQHDRDDGGRNRNRRGRGGLHRRDSSSSQGRGGISIANTQQPPSPTQRRPSSTTQASNMAPPSAPAAPPTPAAPTSQAQPASSSKIETPSKPPAQRVPYRYNTITAEKLQSWAAQGRTEIVTYGKQARDDGDSVRLSGLFQEFLRSVMDGRLDSRDAGACVKEILFIQEAGGEDSRCVALQTLLLDSLAIILETDSESYATSLRDFLMASEVSPALMRQILDAQILGHLGLIRSTFAKSGVRQATNLLYRQANYNLLREETEGYSKLISEVFTVCNSVPGPEPATAEKTFEKIKALIGTFDLDVGRVLDVTLDVAAAVLIKQYQFIVKLFRVSSWWPRSHIKPSSTFTGGLPLWATPGYPTWSTSEEDEALVVQQRLDRDIAFWDRVREVHLAAFFELGGRQVAAEDLEQRKCLEANDSDDTVADFQRKWIEQTKTLPPPGNRVAAQLLGFKLRYYSLEIRGKDDVLPANLLYLAALLVKIGFLSITDLYPHLWPSDEDMEEVREKAMAELEAAERSAKGGPANALLAAGVLPQGEDDNPTGATGRRPAARQTETETKTTTATEPEKKSDLTEPLEQKVRLLEQLLNLGALPEALFFLGRFPWIVEACPKILEAFHRILHVSLEKVFADTLPRPGSNLSAPPRKSMADADQSGMPKGSVRLNPTNRKRFFRWPGPDTYDNKASIAQDFRHYWEEWSDNIPRCQTVDDVFTLCNTLLNVSGVMIGRDEALLTKLARIGAWSMDTDSSEENMARWLELLKRLLMPALSHTNANVSVVNAIWNLLKRYPLTTRYLLYAEWFEGQISRLPAMRSAFARATSDTRGTMKRVSKENVAEMAKRMAKTSYSSPGIVFKVAFEQLEAYSNLIDAFVGCAEFFTEMSYDVLVWSLMNSLGKSRSRTQSEHALTTSKWLQALSRFSGKVFRKYLALDPTPVLLYVNDQLYRGNSTDLIILKEFISSMGGIVDTLDFTDQQILSMAGGERLQRATLIAAQDRRFDNIKSSKRLIRALVDSKLAARFLINLAQYRQAAIFQVPEDEAHIKFLSTIVDDSQQALIRYLDFLWSNLSPAGFDDFVPSVNELMCSYGLEPSLAFLIGRSSLSHRMYPWSSKKTSGAEHQDQQGGPADNDGDVNMGDDKGANGDTATPETPAAEPQRSDDQSLIRTTLQPIVDSVQETMQPDLWAKITPELYVTFWALQLGDLFVPDKYYRQERDKIKTKEVAMSRDRTDMSRQAQERRMEARKELMQQQIELSEELSEHMLRSSKWKFHLMKQFQSGFPEPRPKPETIADTLLEQCFVPRALLSPMDAEFTYRYIKALHDWNAPGFKLMALYDRLFNANRLRTLIFTSTVREAENLGRFLKLILADLSRWHKNEPVTLEKDNRASKDQQRPGAYDKEGKGTTEQPRLGFALTLDENGKPATFVEHAQFRDLLFGWHKNLNTALKACLAGTEWMHIRNAITVLKCVLDYFPAVDFMAKQFTNQLQTIAVQEAASKTGGDSGETHRVDLSVAAQGAMSELQRRKNKWVLVQAFRTNTNVGSQQESDRATLRATAPEFRPTASKTPAAEEEDGEVSDAKDKTLPKTSTQGSQSNHTSQPGSSLPAKPTVPGRDTPNRDATPKGQARFSTPNLATGPNGSALGNSRLDTRPSNLPQRPPTSLPSRPDVSIPNHHDARSSERREPRDPREPLDERPREPREHRDAKERDPREARDRDRDAPRDPRDNWPREPERPERPRDHRDPRMPDGSRDANRTELGPRNSSRAQRESQKNDILDRPAAQAPEPAEPAMNPERAARFAQEPADRPPRSQDRVRRPGPADMVNPDRAAAINDTTNNTPSRGPREDPRSRVRGQSPRRSGRSELGPNEAGYDERYGRLPPPQPWGPGGRDEMPPHVSHRNDRQPDRESGRHTELPGRDGLPPRRTPQGPEPRGPFQQDQSYGRLSQHDSQVETPLAPRGRGRNSSRAVSGAQSSPAGPPGPDPRANAAEGNRNLPEERPPPTGPASSRSRRPLDPYPGPETPSNTSSFPPAPGGSGVHPDRRGNGPQSDNRHSPAPYYQHTPTNTHPDRRRAVSGHQPPPASRPAPPPSSGYGSHDAQPPNRPAPYHSNTPDRGGRTLPPQPGAQSSNDISTPTGPSTDRRPDQNRQIEQRKMQNLNNVIQSSGSPMEFGRNNRNSRPRMAGSEAQVLTGDSPNVTPYQERPDPMRHDPHHRSHSNGDENSGRGENDRSHRDREGRSERSGRSRRSSRDRDGEKGSTGRDRDSKEPREHRDRRSGAGPEGGDREPRRPRDPMGPPPTGGGRDPRHGDDRSGGGGRTGRNGPPREDRREDRGRKRKSDEGLGGPPGEREKRPRY</sequence>
<feature type="compositionally biased region" description="Low complexity" evidence="6">
    <location>
        <begin position="103"/>
        <end position="114"/>
    </location>
</feature>
<feature type="region of interest" description="Disordered" evidence="6">
    <location>
        <begin position="1135"/>
        <end position="1187"/>
    </location>
</feature>
<evidence type="ECO:0000259" key="9">
    <source>
        <dbReference type="Pfam" id="PF16134"/>
    </source>
</evidence>
<feature type="compositionally biased region" description="Polar residues" evidence="6">
    <location>
        <begin position="2143"/>
        <end position="2157"/>
    </location>
</feature>